<accession>A0A6J7WEG4</accession>
<protein>
    <submittedName>
        <fullName evidence="3">Uncharacterized protein</fullName>
    </submittedName>
</protein>
<sequence>MLDALKQLFENNVISEEIKQSIESAWEARIVENKEQAAQQLREEFAQRYEHDKQTMIEAVDKMLTDRLSEELVEFADDRKQLAEMKVKYATKMKADGAVMKEFVSRQLASEVKELHEDQVAMAAKFGKLEQFVVEALAQEITEFFKDKQDLAETKVRLVREGRAQLGKVKQQFVERAAKMVESVVNKGLRTELTALKEDIDAARSNDFGRKLFEAFASEYQTSYLSEKSETAKLLKVIDLKELAVQEAAQAAADAQALVESKQAEIAALKEAQERKQIISELLAPLNSEQKEIMGELMESVKTTKLNESFEKYLPSVVSGGKAPQKKQALVEAKEVTGNKISNTKHSSEEDGNIIDIRRLAGLKF</sequence>
<dbReference type="EMBL" id="LR798231">
    <property type="protein sequence ID" value="CAB5209181.1"/>
    <property type="molecule type" value="Genomic_DNA"/>
</dbReference>
<organism evidence="3">
    <name type="scientific">uncultured Caudovirales phage</name>
    <dbReference type="NCBI Taxonomy" id="2100421"/>
    <lineage>
        <taxon>Viruses</taxon>
        <taxon>Duplodnaviria</taxon>
        <taxon>Heunggongvirae</taxon>
        <taxon>Uroviricota</taxon>
        <taxon>Caudoviricetes</taxon>
        <taxon>Peduoviridae</taxon>
        <taxon>Maltschvirus</taxon>
        <taxon>Maltschvirus maltsch</taxon>
    </lineage>
</organism>
<dbReference type="EMBL" id="LR796187">
    <property type="protein sequence ID" value="CAB4125890.1"/>
    <property type="molecule type" value="Genomic_DNA"/>
</dbReference>
<evidence type="ECO:0000256" key="1">
    <source>
        <dbReference type="SAM" id="Coils"/>
    </source>
</evidence>
<gene>
    <name evidence="3" type="ORF">UFOVP181_348</name>
    <name evidence="2" type="ORF">UFOVP57_291</name>
</gene>
<name>A0A6J7WEG4_9CAUD</name>
<proteinExistence type="predicted"/>
<feature type="coiled-coil region" evidence="1">
    <location>
        <begin position="245"/>
        <end position="275"/>
    </location>
</feature>
<reference evidence="3" key="1">
    <citation type="submission" date="2020-05" db="EMBL/GenBank/DDBJ databases">
        <authorList>
            <person name="Chiriac C."/>
            <person name="Salcher M."/>
            <person name="Ghai R."/>
            <person name="Kavagutti S V."/>
        </authorList>
    </citation>
    <scope>NUCLEOTIDE SEQUENCE</scope>
</reference>
<evidence type="ECO:0000313" key="3">
    <source>
        <dbReference type="EMBL" id="CAB5209181.1"/>
    </source>
</evidence>
<evidence type="ECO:0000313" key="2">
    <source>
        <dbReference type="EMBL" id="CAB4125890.1"/>
    </source>
</evidence>
<keyword evidence="1" id="KW-0175">Coiled coil</keyword>